<evidence type="ECO:0000259" key="3">
    <source>
        <dbReference type="Pfam" id="PF01557"/>
    </source>
</evidence>
<evidence type="ECO:0000259" key="4">
    <source>
        <dbReference type="Pfam" id="PF10370"/>
    </source>
</evidence>
<feature type="domain" description="Fumarylacetoacetase-like C-terminal" evidence="3">
    <location>
        <begin position="56"/>
        <end position="250"/>
    </location>
</feature>
<name>A0A220U402_9BACI</name>
<dbReference type="OrthoDB" id="9805307at2"/>
<dbReference type="Pfam" id="PF10370">
    <property type="entry name" value="Rv2993c-like_N"/>
    <property type="match status" value="1"/>
</dbReference>
<dbReference type="Pfam" id="PF01557">
    <property type="entry name" value="FAA_hydrolase"/>
    <property type="match status" value="1"/>
</dbReference>
<dbReference type="PANTHER" id="PTHR11820">
    <property type="entry name" value="ACYLPYRUVASE"/>
    <property type="match status" value="1"/>
</dbReference>
<dbReference type="Gene3D" id="3.90.850.10">
    <property type="entry name" value="Fumarylacetoacetase-like, C-terminal domain"/>
    <property type="match status" value="1"/>
</dbReference>
<gene>
    <name evidence="5" type="ORF">CFK37_10030</name>
</gene>
<dbReference type="EMBL" id="CP022315">
    <property type="protein sequence ID" value="ASK62463.1"/>
    <property type="molecule type" value="Genomic_DNA"/>
</dbReference>
<keyword evidence="6" id="KW-1185">Reference proteome</keyword>
<dbReference type="RefSeq" id="WP_089061723.1">
    <property type="nucleotide sequence ID" value="NZ_CP022315.1"/>
</dbReference>
<dbReference type="GO" id="GO:0018773">
    <property type="term" value="F:acetylpyruvate hydrolase activity"/>
    <property type="evidence" value="ECO:0007669"/>
    <property type="project" value="TreeGrafter"/>
</dbReference>
<evidence type="ECO:0000313" key="6">
    <source>
        <dbReference type="Proteomes" id="UP000198312"/>
    </source>
</evidence>
<dbReference type="Proteomes" id="UP000198312">
    <property type="component" value="Chromosome"/>
</dbReference>
<dbReference type="InterPro" id="IPR011234">
    <property type="entry name" value="Fumarylacetoacetase-like_C"/>
</dbReference>
<evidence type="ECO:0000256" key="2">
    <source>
        <dbReference type="ARBA" id="ARBA00022723"/>
    </source>
</evidence>
<feature type="domain" description="Rv2993c-like N-terminal" evidence="4">
    <location>
        <begin position="1"/>
        <end position="50"/>
    </location>
</feature>
<dbReference type="PANTHER" id="PTHR11820:SF7">
    <property type="entry name" value="ACYLPYRUVASE FAHD1, MITOCHONDRIAL"/>
    <property type="match status" value="1"/>
</dbReference>
<keyword evidence="2" id="KW-0479">Metal-binding</keyword>
<dbReference type="SUPFAM" id="SSF56529">
    <property type="entry name" value="FAH"/>
    <property type="match status" value="1"/>
</dbReference>
<dbReference type="InterPro" id="IPR018833">
    <property type="entry name" value="Rv2993c-like_N"/>
</dbReference>
<reference evidence="5 6" key="1">
    <citation type="submission" date="2017-07" db="EMBL/GenBank/DDBJ databases">
        <title>Virgibacillus sp. LM2416.</title>
        <authorList>
            <person name="Tak E.J."/>
            <person name="Bae J.-W."/>
        </authorList>
    </citation>
    <scope>NUCLEOTIDE SEQUENCE [LARGE SCALE GENOMIC DNA]</scope>
    <source>
        <strain evidence="5 6">LM2416</strain>
    </source>
</reference>
<keyword evidence="5" id="KW-0456">Lyase</keyword>
<evidence type="ECO:0000313" key="5">
    <source>
        <dbReference type="EMBL" id="ASK62463.1"/>
    </source>
</evidence>
<sequence>MKFARFKKGEAILQGVVTENGIQQINGDIFSDFEHTELIHAIDEIELLAPLTPRHVIGIGANYVGKTADLPSKLPAIPVFFYKPVSSVIGSGAPIVIPDQIKEVKFEAELAVVMGKRASNLSKDDVTSHIFGYTVANDVTAPQLFHEDGHWMVGKSFDTFTPLGPYIETELNPDEVNVEAYLNGEKKQDSQTALMIFSMRKMIAYLSSVMTLEAGDVILTGSPLGAEMMKDGAEINCKIAGIGELPNPVVSYQKSAVAGHRS</sequence>
<organism evidence="5 6">
    <name type="scientific">Virgibacillus phasianinus</name>
    <dbReference type="NCBI Taxonomy" id="2017483"/>
    <lineage>
        <taxon>Bacteria</taxon>
        <taxon>Bacillati</taxon>
        <taxon>Bacillota</taxon>
        <taxon>Bacilli</taxon>
        <taxon>Bacillales</taxon>
        <taxon>Bacillaceae</taxon>
        <taxon>Virgibacillus</taxon>
    </lineage>
</organism>
<evidence type="ECO:0000256" key="1">
    <source>
        <dbReference type="ARBA" id="ARBA00010211"/>
    </source>
</evidence>
<proteinExistence type="inferred from homology"/>
<dbReference type="AlphaFoldDB" id="A0A220U402"/>
<dbReference type="InterPro" id="IPR036663">
    <property type="entry name" value="Fumarylacetoacetase_C_sf"/>
</dbReference>
<dbReference type="GO" id="GO:0046872">
    <property type="term" value="F:metal ion binding"/>
    <property type="evidence" value="ECO:0007669"/>
    <property type="project" value="UniProtKB-KW"/>
</dbReference>
<dbReference type="GO" id="GO:0016829">
    <property type="term" value="F:lyase activity"/>
    <property type="evidence" value="ECO:0007669"/>
    <property type="project" value="UniProtKB-KW"/>
</dbReference>
<protein>
    <submittedName>
        <fullName evidence="5">Ureidoglycolate lyase</fullName>
    </submittedName>
</protein>
<comment type="similarity">
    <text evidence="1">Belongs to the FAH family.</text>
</comment>
<dbReference type="KEGG" id="vil:CFK37_10030"/>
<accession>A0A220U402</accession>